<dbReference type="Proteomes" id="UP001239111">
    <property type="component" value="Chromosome 4"/>
</dbReference>
<dbReference type="EMBL" id="CM056744">
    <property type="protein sequence ID" value="KAJ8666225.1"/>
    <property type="molecule type" value="Genomic_DNA"/>
</dbReference>
<proteinExistence type="predicted"/>
<reference evidence="1" key="1">
    <citation type="submission" date="2023-04" db="EMBL/GenBank/DDBJ databases">
        <title>A chromosome-level genome assembly of the parasitoid wasp Eretmocerus hayati.</title>
        <authorList>
            <person name="Zhong Y."/>
            <person name="Liu S."/>
            <person name="Liu Y."/>
        </authorList>
    </citation>
    <scope>NUCLEOTIDE SEQUENCE</scope>
    <source>
        <strain evidence="1">ZJU_SS_LIU_2023</strain>
    </source>
</reference>
<organism evidence="1 2">
    <name type="scientific">Eretmocerus hayati</name>
    <dbReference type="NCBI Taxonomy" id="131215"/>
    <lineage>
        <taxon>Eukaryota</taxon>
        <taxon>Metazoa</taxon>
        <taxon>Ecdysozoa</taxon>
        <taxon>Arthropoda</taxon>
        <taxon>Hexapoda</taxon>
        <taxon>Insecta</taxon>
        <taxon>Pterygota</taxon>
        <taxon>Neoptera</taxon>
        <taxon>Endopterygota</taxon>
        <taxon>Hymenoptera</taxon>
        <taxon>Apocrita</taxon>
        <taxon>Proctotrupomorpha</taxon>
        <taxon>Chalcidoidea</taxon>
        <taxon>Aphelinidae</taxon>
        <taxon>Aphelininae</taxon>
        <taxon>Eretmocerus</taxon>
    </lineage>
</organism>
<protein>
    <submittedName>
        <fullName evidence="1">Uncharacterized protein</fullName>
    </submittedName>
</protein>
<sequence>MKDKLHKTCLTLEGLVGQLIDYSLSSEEELNSAIISEVLKKQFSPRIPNPPFQKEQATQVKRVHFAPQSSEIASILSDNSKLQNLLDSRKNFMEILKEDLGACLERLKSDSTKISNTSSSDFESWSTGVRNGMIC</sequence>
<accession>A0ACC2N9A7</accession>
<evidence type="ECO:0000313" key="1">
    <source>
        <dbReference type="EMBL" id="KAJ8666225.1"/>
    </source>
</evidence>
<name>A0ACC2N9A7_9HYME</name>
<gene>
    <name evidence="1" type="ORF">QAD02_007887</name>
</gene>
<keyword evidence="2" id="KW-1185">Reference proteome</keyword>
<comment type="caution">
    <text evidence="1">The sequence shown here is derived from an EMBL/GenBank/DDBJ whole genome shotgun (WGS) entry which is preliminary data.</text>
</comment>
<evidence type="ECO:0000313" key="2">
    <source>
        <dbReference type="Proteomes" id="UP001239111"/>
    </source>
</evidence>